<sequence>MTSKKKGSTGRQRIRMAKIEKESHRQVAFSKRRAGLFKKASELCTLCGVEVAIIVFSPAKKPFSFGHPNVYSVLDRYRNNTSFQQRSQPMENTATRSELSLVLSQVEEEKKKGEAMRKASEMAKWSVEEMSLVQLQEMKSALEELRNTMVVPHSSYMDTMLPSYYVNSMSTGFSCICNSGYARASS</sequence>
<dbReference type="PANTHER" id="PTHR11945:SF721">
    <property type="entry name" value="GENOME ASSEMBLY, CHROMOSOME: A09"/>
    <property type="match status" value="1"/>
</dbReference>
<dbReference type="Gene3D" id="3.40.1810.10">
    <property type="entry name" value="Transcription factor, MADS-box"/>
    <property type="match status" value="1"/>
</dbReference>
<dbReference type="AlphaFoldDB" id="A0ABC8LG08"/>
<proteinExistence type="predicted"/>
<dbReference type="SUPFAM" id="SSF55455">
    <property type="entry name" value="SRF-like"/>
    <property type="match status" value="1"/>
</dbReference>
<keyword evidence="3" id="KW-0238">DNA-binding</keyword>
<keyword evidence="5" id="KW-0539">Nucleus</keyword>
<evidence type="ECO:0000313" key="8">
    <source>
        <dbReference type="Proteomes" id="UP001642260"/>
    </source>
</evidence>
<dbReference type="GO" id="GO:0003677">
    <property type="term" value="F:DNA binding"/>
    <property type="evidence" value="ECO:0007669"/>
    <property type="project" value="UniProtKB-KW"/>
</dbReference>
<accession>A0ABC8LG08</accession>
<protein>
    <recommendedName>
        <fullName evidence="6">MADS-box domain-containing protein</fullName>
    </recommendedName>
</protein>
<comment type="caution">
    <text evidence="7">The sequence shown here is derived from an EMBL/GenBank/DDBJ whole genome shotgun (WGS) entry which is preliminary data.</text>
</comment>
<name>A0ABC8LG08_ERUVS</name>
<dbReference type="InterPro" id="IPR036879">
    <property type="entry name" value="TF_MADSbox_sf"/>
</dbReference>
<dbReference type="PANTHER" id="PTHR11945">
    <property type="entry name" value="MADS BOX PROTEIN"/>
    <property type="match status" value="1"/>
</dbReference>
<evidence type="ECO:0000256" key="3">
    <source>
        <dbReference type="ARBA" id="ARBA00023125"/>
    </source>
</evidence>
<gene>
    <name evidence="7" type="ORF">ERUC_LOCUS34955</name>
</gene>
<evidence type="ECO:0000256" key="1">
    <source>
        <dbReference type="ARBA" id="ARBA00004123"/>
    </source>
</evidence>
<dbReference type="Pfam" id="PF00319">
    <property type="entry name" value="SRF-TF"/>
    <property type="match status" value="1"/>
</dbReference>
<dbReference type="PRINTS" id="PR00404">
    <property type="entry name" value="MADSDOMAIN"/>
</dbReference>
<dbReference type="CDD" id="cd00265">
    <property type="entry name" value="MADS_MEF2_like"/>
    <property type="match status" value="1"/>
</dbReference>
<keyword evidence="8" id="KW-1185">Reference proteome</keyword>
<dbReference type="PROSITE" id="PS50066">
    <property type="entry name" value="MADS_BOX_2"/>
    <property type="match status" value="1"/>
</dbReference>
<dbReference type="FunFam" id="3.40.1810.10:FF:000006">
    <property type="entry name" value="Agamous-like MADS-box protein AGL62"/>
    <property type="match status" value="1"/>
</dbReference>
<dbReference type="Proteomes" id="UP001642260">
    <property type="component" value="Unassembled WGS sequence"/>
</dbReference>
<dbReference type="InterPro" id="IPR033896">
    <property type="entry name" value="MEF2-like_N"/>
</dbReference>
<evidence type="ECO:0000256" key="5">
    <source>
        <dbReference type="ARBA" id="ARBA00023242"/>
    </source>
</evidence>
<evidence type="ECO:0000256" key="4">
    <source>
        <dbReference type="ARBA" id="ARBA00023163"/>
    </source>
</evidence>
<organism evidence="7 8">
    <name type="scientific">Eruca vesicaria subsp. sativa</name>
    <name type="common">Garden rocket</name>
    <name type="synonym">Eruca sativa</name>
    <dbReference type="NCBI Taxonomy" id="29727"/>
    <lineage>
        <taxon>Eukaryota</taxon>
        <taxon>Viridiplantae</taxon>
        <taxon>Streptophyta</taxon>
        <taxon>Embryophyta</taxon>
        <taxon>Tracheophyta</taxon>
        <taxon>Spermatophyta</taxon>
        <taxon>Magnoliopsida</taxon>
        <taxon>eudicotyledons</taxon>
        <taxon>Gunneridae</taxon>
        <taxon>Pentapetalae</taxon>
        <taxon>rosids</taxon>
        <taxon>malvids</taxon>
        <taxon>Brassicales</taxon>
        <taxon>Brassicaceae</taxon>
        <taxon>Brassiceae</taxon>
        <taxon>Eruca</taxon>
    </lineage>
</organism>
<evidence type="ECO:0000256" key="2">
    <source>
        <dbReference type="ARBA" id="ARBA00023015"/>
    </source>
</evidence>
<feature type="domain" description="MADS-box" evidence="6">
    <location>
        <begin position="9"/>
        <end position="69"/>
    </location>
</feature>
<dbReference type="InterPro" id="IPR002100">
    <property type="entry name" value="TF_MADSbox"/>
</dbReference>
<evidence type="ECO:0000259" key="6">
    <source>
        <dbReference type="PROSITE" id="PS50066"/>
    </source>
</evidence>
<dbReference type="GO" id="GO:0005634">
    <property type="term" value="C:nucleus"/>
    <property type="evidence" value="ECO:0007669"/>
    <property type="project" value="UniProtKB-SubCell"/>
</dbReference>
<evidence type="ECO:0000313" key="7">
    <source>
        <dbReference type="EMBL" id="CAH8382472.1"/>
    </source>
</evidence>
<keyword evidence="4" id="KW-0804">Transcription</keyword>
<dbReference type="EMBL" id="CAKOAT010552931">
    <property type="protein sequence ID" value="CAH8382472.1"/>
    <property type="molecule type" value="Genomic_DNA"/>
</dbReference>
<comment type="subcellular location">
    <subcellularLocation>
        <location evidence="1">Nucleus</location>
    </subcellularLocation>
</comment>
<reference evidence="7 8" key="1">
    <citation type="submission" date="2022-03" db="EMBL/GenBank/DDBJ databases">
        <authorList>
            <person name="Macdonald S."/>
            <person name="Ahmed S."/>
            <person name="Newling K."/>
        </authorList>
    </citation>
    <scope>NUCLEOTIDE SEQUENCE [LARGE SCALE GENOMIC DNA]</scope>
</reference>
<keyword evidence="2" id="KW-0805">Transcription regulation</keyword>
<dbReference type="SMART" id="SM00432">
    <property type="entry name" value="MADS"/>
    <property type="match status" value="1"/>
</dbReference>